<gene>
    <name evidence="4" type="ORF">HL667_03265</name>
</gene>
<accession>A0ABX2C929</accession>
<keyword evidence="1" id="KW-0808">Transferase</keyword>
<dbReference type="Gene3D" id="3.40.630.30">
    <property type="match status" value="1"/>
</dbReference>
<evidence type="ECO:0000256" key="2">
    <source>
        <dbReference type="ARBA" id="ARBA00023315"/>
    </source>
</evidence>
<dbReference type="InterPro" id="IPR000182">
    <property type="entry name" value="GNAT_dom"/>
</dbReference>
<proteinExistence type="predicted"/>
<dbReference type="CDD" id="cd04301">
    <property type="entry name" value="NAT_SF"/>
    <property type="match status" value="1"/>
</dbReference>
<feature type="domain" description="N-acetyltransferase" evidence="3">
    <location>
        <begin position="3"/>
        <end position="161"/>
    </location>
</feature>
<keyword evidence="5" id="KW-1185">Reference proteome</keyword>
<comment type="caution">
    <text evidence="4">The sequence shown here is derived from an EMBL/GenBank/DDBJ whole genome shotgun (WGS) entry which is preliminary data.</text>
</comment>
<organism evidence="4 5">
    <name type="scientific">Bradyrhizobium aeschynomenes</name>
    <dbReference type="NCBI Taxonomy" id="2734909"/>
    <lineage>
        <taxon>Bacteria</taxon>
        <taxon>Pseudomonadati</taxon>
        <taxon>Pseudomonadota</taxon>
        <taxon>Alphaproteobacteria</taxon>
        <taxon>Hyphomicrobiales</taxon>
        <taxon>Nitrobacteraceae</taxon>
        <taxon>Bradyrhizobium</taxon>
    </lineage>
</organism>
<dbReference type="EMBL" id="JABFDN010000001">
    <property type="protein sequence ID" value="NPU64010.1"/>
    <property type="molecule type" value="Genomic_DNA"/>
</dbReference>
<dbReference type="Pfam" id="PF00583">
    <property type="entry name" value="Acetyltransf_1"/>
    <property type="match status" value="1"/>
</dbReference>
<keyword evidence="2" id="KW-0012">Acyltransferase</keyword>
<dbReference type="Proteomes" id="UP000886476">
    <property type="component" value="Unassembled WGS sequence"/>
</dbReference>
<evidence type="ECO:0000256" key="1">
    <source>
        <dbReference type="ARBA" id="ARBA00022679"/>
    </source>
</evidence>
<protein>
    <submittedName>
        <fullName evidence="4">GNAT family N-acetyltransferase</fullName>
    </submittedName>
</protein>
<dbReference type="InterPro" id="IPR016181">
    <property type="entry name" value="Acyl_CoA_acyltransferase"/>
</dbReference>
<dbReference type="PANTHER" id="PTHR43877">
    <property type="entry name" value="AMINOALKYLPHOSPHONATE N-ACETYLTRANSFERASE-RELATED-RELATED"/>
    <property type="match status" value="1"/>
</dbReference>
<sequence>MSFEIRAIAERDIAAFHAVLDSVARERRFLSFLEAPPLDQIRTFVLKNIEDGLPEFVALDGAQMVGWCDILTNTRRTVQAHCGTLGMGVLPPYRGRGLGRALIRRAMDAALAFGLTRIELTVREQNANAIALYKSVGFETEGLHRNAVRIDGRYGNVVSMAFVSA</sequence>
<dbReference type="RefSeq" id="WP_172108921.1">
    <property type="nucleotide sequence ID" value="NZ_JABFDM010000006.1"/>
</dbReference>
<reference evidence="4" key="1">
    <citation type="submission" date="2020-05" db="EMBL/GenBank/DDBJ databases">
        <title>Nod-independent and nitrogen-fixing Bradyrhizobium aeschynomene sp. nov. isolated from nodules of Aeschynomene indica.</title>
        <authorList>
            <person name="Zhang Z."/>
        </authorList>
    </citation>
    <scope>NUCLEOTIDE SEQUENCE</scope>
    <source>
        <strain evidence="4">83012</strain>
    </source>
</reference>
<dbReference type="InterPro" id="IPR050832">
    <property type="entry name" value="Bact_Acetyltransf"/>
</dbReference>
<evidence type="ECO:0000313" key="4">
    <source>
        <dbReference type="EMBL" id="NPU64010.1"/>
    </source>
</evidence>
<evidence type="ECO:0000313" key="5">
    <source>
        <dbReference type="Proteomes" id="UP000886476"/>
    </source>
</evidence>
<name>A0ABX2C929_9BRAD</name>
<evidence type="ECO:0000259" key="3">
    <source>
        <dbReference type="PROSITE" id="PS51186"/>
    </source>
</evidence>
<dbReference type="PROSITE" id="PS51186">
    <property type="entry name" value="GNAT"/>
    <property type="match status" value="1"/>
</dbReference>
<dbReference type="SUPFAM" id="SSF55729">
    <property type="entry name" value="Acyl-CoA N-acyltransferases (Nat)"/>
    <property type="match status" value="1"/>
</dbReference>